<reference evidence="2 3" key="1">
    <citation type="journal article" date="2011" name="J. Bacteriol.">
        <title>Complete genome sequence of the plant pathogen Ralstonia solanacearum strain Po82.</title>
        <authorList>
            <person name="Xu J."/>
            <person name="Zheng H.J."/>
            <person name="Liu L."/>
            <person name="Pan Z.C."/>
            <person name="Prior P."/>
            <person name="Tang B."/>
            <person name="Xu J.S."/>
            <person name="Zhang H."/>
            <person name="Tian Q."/>
            <person name="Zhang L.Q."/>
            <person name="Feng J."/>
        </authorList>
    </citation>
    <scope>NUCLEOTIDE SEQUENCE [LARGE SCALE GENOMIC DNA]</scope>
    <source>
        <strain evidence="2 3">Po82</strain>
    </source>
</reference>
<name>F6G3Z5_RALS8</name>
<protein>
    <recommendedName>
        <fullName evidence="4">DUF2889 domain-containing protein</fullName>
    </recommendedName>
</protein>
<dbReference type="Proteomes" id="UP000007953">
    <property type="component" value="Chromosome"/>
</dbReference>
<organism evidence="2 3">
    <name type="scientific">Ralstonia solanacearum (strain Po82)</name>
    <dbReference type="NCBI Taxonomy" id="1031711"/>
    <lineage>
        <taxon>Bacteria</taxon>
        <taxon>Pseudomonadati</taxon>
        <taxon>Pseudomonadota</taxon>
        <taxon>Betaproteobacteria</taxon>
        <taxon>Burkholderiales</taxon>
        <taxon>Burkholderiaceae</taxon>
        <taxon>Ralstonia</taxon>
        <taxon>Ralstonia solanacearum species complex</taxon>
    </lineage>
</organism>
<proteinExistence type="predicted"/>
<dbReference type="eggNOG" id="ENOG5030717">
    <property type="taxonomic scope" value="Bacteria"/>
</dbReference>
<dbReference type="InterPro" id="IPR021312">
    <property type="entry name" value="DUF2889"/>
</dbReference>
<dbReference type="Pfam" id="PF11136">
    <property type="entry name" value="DUF2889"/>
    <property type="match status" value="1"/>
</dbReference>
<keyword evidence="1" id="KW-1133">Transmembrane helix</keyword>
<dbReference type="PATRIC" id="fig|1031711.3.peg.2760"/>
<gene>
    <name evidence="2" type="ordered locus">RSPO_c02827</name>
</gene>
<evidence type="ECO:0000313" key="2">
    <source>
        <dbReference type="EMBL" id="AEG70119.1"/>
    </source>
</evidence>
<dbReference type="EMBL" id="CP002819">
    <property type="protein sequence ID" value="AEG70119.1"/>
    <property type="molecule type" value="Genomic_DNA"/>
</dbReference>
<evidence type="ECO:0008006" key="4">
    <source>
        <dbReference type="Google" id="ProtNLM"/>
    </source>
</evidence>
<dbReference type="HOGENOM" id="CLU_083007_0_0_4"/>
<evidence type="ECO:0000256" key="1">
    <source>
        <dbReference type="SAM" id="Phobius"/>
    </source>
</evidence>
<evidence type="ECO:0000313" key="3">
    <source>
        <dbReference type="Proteomes" id="UP000007953"/>
    </source>
</evidence>
<accession>F6G3Z5</accession>
<dbReference type="AlphaFoldDB" id="F6G3Z5"/>
<dbReference type="KEGG" id="rsn:RSPO_c02827"/>
<sequence>MALNVPQRVYAPGCVSGVGCSPSGACSGRGIRPGHDDVLEFPASLILLATSVVAIAFACVGRGRCAGARSAGVGLRRSYRSVWSMPLSNPVSRVARHRRAITVEAYLREDGWWDIEARLTDTKPRDIPLASGGMRLRGQPLHDLWLRVTIDTHMNVVDAEACSDWVPYPTYCDTIGPAYRKLIGLNLMKGFRKAARERLGGVAGCTHLTELCGVLPTAAIQAFAGDVFPVRDNSNDHRPIEPGETPPYQLHGCHALHLEGEVVRKHYPRWFAYQPASKIQPPIAEPSSGAPS</sequence>
<keyword evidence="1" id="KW-0472">Membrane</keyword>
<feature type="transmembrane region" description="Helical" evidence="1">
    <location>
        <begin position="41"/>
        <end position="60"/>
    </location>
</feature>
<keyword evidence="1" id="KW-0812">Transmembrane</keyword>